<protein>
    <recommendedName>
        <fullName evidence="4">L domain-like protein</fullName>
    </recommendedName>
</protein>
<proteinExistence type="predicted"/>
<organism evidence="2 3">
    <name type="scientific">Seminavis robusta</name>
    <dbReference type="NCBI Taxonomy" id="568900"/>
    <lineage>
        <taxon>Eukaryota</taxon>
        <taxon>Sar</taxon>
        <taxon>Stramenopiles</taxon>
        <taxon>Ochrophyta</taxon>
        <taxon>Bacillariophyta</taxon>
        <taxon>Bacillariophyceae</taxon>
        <taxon>Bacillariophycidae</taxon>
        <taxon>Naviculales</taxon>
        <taxon>Naviculaceae</taxon>
        <taxon>Seminavis</taxon>
    </lineage>
</organism>
<feature type="non-terminal residue" evidence="2">
    <location>
        <position position="1"/>
    </location>
</feature>
<evidence type="ECO:0008006" key="4">
    <source>
        <dbReference type="Google" id="ProtNLM"/>
    </source>
</evidence>
<dbReference type="AlphaFoldDB" id="A0A9N8F4W7"/>
<dbReference type="SUPFAM" id="SSF52058">
    <property type="entry name" value="L domain-like"/>
    <property type="match status" value="1"/>
</dbReference>
<dbReference type="Pfam" id="PF00560">
    <property type="entry name" value="LRR_1"/>
    <property type="match status" value="1"/>
</dbReference>
<feature type="non-terminal residue" evidence="2">
    <location>
        <position position="354"/>
    </location>
</feature>
<dbReference type="OrthoDB" id="2021138at2759"/>
<evidence type="ECO:0000313" key="2">
    <source>
        <dbReference type="EMBL" id="CAB9531979.1"/>
    </source>
</evidence>
<evidence type="ECO:0000256" key="1">
    <source>
        <dbReference type="ARBA" id="ARBA00004196"/>
    </source>
</evidence>
<accession>A0A9N8F4W7</accession>
<comment type="subcellular location">
    <subcellularLocation>
        <location evidence="1">Cell envelope</location>
    </subcellularLocation>
</comment>
<dbReference type="PANTHER" id="PTHR48059:SF30">
    <property type="entry name" value="OS06G0587000 PROTEIN"/>
    <property type="match status" value="1"/>
</dbReference>
<dbReference type="EMBL" id="CAICTM010004535">
    <property type="protein sequence ID" value="CAB9531979.1"/>
    <property type="molecule type" value="Genomic_DNA"/>
</dbReference>
<dbReference type="InterPro" id="IPR051848">
    <property type="entry name" value="PGIP"/>
</dbReference>
<dbReference type="Proteomes" id="UP001153069">
    <property type="component" value="Unassembled WGS sequence"/>
</dbReference>
<dbReference type="Gene3D" id="3.80.10.10">
    <property type="entry name" value="Ribonuclease Inhibitor"/>
    <property type="match status" value="1"/>
</dbReference>
<evidence type="ECO:0000313" key="3">
    <source>
        <dbReference type="Proteomes" id="UP001153069"/>
    </source>
</evidence>
<name>A0A9N8F4W7_9STRA</name>
<comment type="caution">
    <text evidence="2">The sequence shown here is derived from an EMBL/GenBank/DDBJ whole genome shotgun (WGS) entry which is preliminary data.</text>
</comment>
<dbReference type="PANTHER" id="PTHR48059">
    <property type="entry name" value="POLYGALACTURONASE INHIBITOR 1"/>
    <property type="match status" value="1"/>
</dbReference>
<dbReference type="InterPro" id="IPR032675">
    <property type="entry name" value="LRR_dom_sf"/>
</dbReference>
<sequence length="354" mass="39396">IIREHVLNLLPASTAQGILRDIDVTDLMNSTVFTPQQKAYKWVRQDPNLSNYTNERIVQRFALATFYYSTGGSQWDAKDNWLTYNDVHECDWFSKNTYGFIPLAFTVPRPLFVNESVTGPIDGVPCKDQQYEHLWLNHNGMYGQIPEEMYLLTNLKSISLDRNDLTGTISANIGQLTRLEELDLYSTSVDGTIPSEIGLLPLKVLFLIVNLLSGQIPSEVGLLTELRQVLLDTNLMTGPIPPEMAFLSKLEKFSIWQNAITGSVPNVAFQWPGLFSVEQNLLSSTIPTELGLSKLTGFAVWNNGITGSIPSEVALMTDLVHLGVANNLLNGTIPTELGSLSLRDTLQVHNNQLT</sequence>
<reference evidence="2" key="1">
    <citation type="submission" date="2020-06" db="EMBL/GenBank/DDBJ databases">
        <authorList>
            <consortium name="Plant Systems Biology data submission"/>
        </authorList>
    </citation>
    <scope>NUCLEOTIDE SEQUENCE</scope>
    <source>
        <strain evidence="2">D6</strain>
    </source>
</reference>
<keyword evidence="3" id="KW-1185">Reference proteome</keyword>
<dbReference type="InterPro" id="IPR001611">
    <property type="entry name" value="Leu-rich_rpt"/>
</dbReference>
<gene>
    <name evidence="2" type="ORF">SEMRO_4537_G354200.1</name>
</gene>